<keyword evidence="2" id="KW-1133">Transmembrane helix</keyword>
<feature type="transmembrane region" description="Helical" evidence="2">
    <location>
        <begin position="147"/>
        <end position="173"/>
    </location>
</feature>
<keyword evidence="3" id="KW-1185">Reference proteome</keyword>
<protein>
    <submittedName>
        <fullName evidence="4">SEA domain-containing protein</fullName>
    </submittedName>
</protein>
<keyword evidence="2" id="KW-0472">Membrane</keyword>
<organism evidence="3 4">
    <name type="scientific">Angiostrongylus cantonensis</name>
    <name type="common">Rat lungworm</name>
    <dbReference type="NCBI Taxonomy" id="6313"/>
    <lineage>
        <taxon>Eukaryota</taxon>
        <taxon>Metazoa</taxon>
        <taxon>Ecdysozoa</taxon>
        <taxon>Nematoda</taxon>
        <taxon>Chromadorea</taxon>
        <taxon>Rhabditida</taxon>
        <taxon>Rhabditina</taxon>
        <taxon>Rhabditomorpha</taxon>
        <taxon>Strongyloidea</taxon>
        <taxon>Metastrongylidae</taxon>
        <taxon>Angiostrongylus</taxon>
    </lineage>
</organism>
<reference evidence="4" key="2">
    <citation type="submission" date="2017-02" db="UniProtKB">
        <authorList>
            <consortium name="WormBaseParasite"/>
        </authorList>
    </citation>
    <scope>IDENTIFICATION</scope>
</reference>
<reference evidence="3" key="1">
    <citation type="submission" date="2012-09" db="EMBL/GenBank/DDBJ databases">
        <authorList>
            <person name="Martin A.A."/>
        </authorList>
    </citation>
    <scope>NUCLEOTIDE SEQUENCE</scope>
</reference>
<accession>A0A0K0D1Q5</accession>
<dbReference type="WBParaSite" id="ACAC_0000400001-mRNA-1">
    <property type="protein sequence ID" value="ACAC_0000400001-mRNA-1"/>
    <property type="gene ID" value="ACAC_0000400001"/>
</dbReference>
<feature type="region of interest" description="Disordered" evidence="1">
    <location>
        <begin position="193"/>
        <end position="231"/>
    </location>
</feature>
<proteinExistence type="predicted"/>
<keyword evidence="2" id="KW-0812">Transmembrane</keyword>
<dbReference type="Proteomes" id="UP000035642">
    <property type="component" value="Unassembled WGS sequence"/>
</dbReference>
<evidence type="ECO:0000256" key="2">
    <source>
        <dbReference type="SAM" id="Phobius"/>
    </source>
</evidence>
<sequence length="231" mass="26314">MFELVSSTIGYHIRLSVIHITTHKSTELATPIVLDNDEEVARRLALIANDALTAANALHLRQQANFTNAFSDRDITDGIRVEIVRRLPLKNQTIIYFIVYHRDEPIRGDIMAIDMNLLSMQHMSAILQYPLNRVIAQKDLNQVQSSAWWIIALVVGSGILILCFGWCLLFIYYNSCGAQQIPYDTPKTIYQKDDANQCDSPNTNKSRDQQAPNCEKSNVFSTKNETRTKQR</sequence>
<evidence type="ECO:0000313" key="4">
    <source>
        <dbReference type="WBParaSite" id="ACAC_0000400001-mRNA-1"/>
    </source>
</evidence>
<name>A0A0K0D1Q5_ANGCA</name>
<dbReference type="AlphaFoldDB" id="A0A0K0D1Q5"/>
<evidence type="ECO:0000313" key="3">
    <source>
        <dbReference type="Proteomes" id="UP000035642"/>
    </source>
</evidence>
<feature type="compositionally biased region" description="Polar residues" evidence="1">
    <location>
        <begin position="197"/>
        <end position="223"/>
    </location>
</feature>
<evidence type="ECO:0000256" key="1">
    <source>
        <dbReference type="SAM" id="MobiDB-lite"/>
    </source>
</evidence>